<dbReference type="AlphaFoldDB" id="A0A673FS47"/>
<dbReference type="Proteomes" id="UP000472270">
    <property type="component" value="Unassembled WGS sequence"/>
</dbReference>
<proteinExistence type="predicted"/>
<reference evidence="2" key="2">
    <citation type="submission" date="2025-09" db="UniProtKB">
        <authorList>
            <consortium name="Ensembl"/>
        </authorList>
    </citation>
    <scope>IDENTIFICATION</scope>
</reference>
<protein>
    <submittedName>
        <fullName evidence="2">Uncharacterized protein</fullName>
    </submittedName>
</protein>
<keyword evidence="3" id="KW-1185">Reference proteome</keyword>
<evidence type="ECO:0000313" key="3">
    <source>
        <dbReference type="Proteomes" id="UP000472270"/>
    </source>
</evidence>
<keyword evidence="1" id="KW-0732">Signal</keyword>
<dbReference type="Ensembl" id="ENSSRHT00000002843.1">
    <property type="protein sequence ID" value="ENSSRHP00000002736.1"/>
    <property type="gene ID" value="ENSSRHG00000001914.1"/>
</dbReference>
<reference evidence="2" key="1">
    <citation type="submission" date="2025-08" db="UniProtKB">
        <authorList>
            <consortium name="Ensembl"/>
        </authorList>
    </citation>
    <scope>IDENTIFICATION</scope>
</reference>
<feature type="signal peptide" evidence="1">
    <location>
        <begin position="1"/>
        <end position="19"/>
    </location>
</feature>
<sequence>HNSIKGLCFVPFIIIKCFGLSLDQPDCCSRSLMKSTLPILFPSECNIVNNIRDCYSLLQSTPVICLTFTSLQLQADLDLSNMADMQTYHCN</sequence>
<name>A0A673FS47_9TELE</name>
<organism evidence="2 3">
    <name type="scientific">Sinocyclocheilus rhinocerous</name>
    <dbReference type="NCBI Taxonomy" id="307959"/>
    <lineage>
        <taxon>Eukaryota</taxon>
        <taxon>Metazoa</taxon>
        <taxon>Chordata</taxon>
        <taxon>Craniata</taxon>
        <taxon>Vertebrata</taxon>
        <taxon>Euteleostomi</taxon>
        <taxon>Actinopterygii</taxon>
        <taxon>Neopterygii</taxon>
        <taxon>Teleostei</taxon>
        <taxon>Ostariophysi</taxon>
        <taxon>Cypriniformes</taxon>
        <taxon>Cyprinidae</taxon>
        <taxon>Cyprininae</taxon>
        <taxon>Sinocyclocheilus</taxon>
    </lineage>
</organism>
<evidence type="ECO:0000256" key="1">
    <source>
        <dbReference type="SAM" id="SignalP"/>
    </source>
</evidence>
<evidence type="ECO:0000313" key="2">
    <source>
        <dbReference type="Ensembl" id="ENSSRHP00000002736.1"/>
    </source>
</evidence>
<accession>A0A673FS47</accession>
<feature type="chain" id="PRO_5025341848" evidence="1">
    <location>
        <begin position="20"/>
        <end position="91"/>
    </location>
</feature>